<feature type="compositionally biased region" description="Pro residues" evidence="8">
    <location>
        <begin position="1"/>
        <end position="10"/>
    </location>
</feature>
<dbReference type="SUPFAM" id="SSF57667">
    <property type="entry name" value="beta-beta-alpha zinc fingers"/>
    <property type="match status" value="2"/>
</dbReference>
<name>A0A1X2GT39_9FUNG</name>
<keyword evidence="1" id="KW-0479">Metal-binding</keyword>
<dbReference type="PROSITE" id="PS50157">
    <property type="entry name" value="ZINC_FINGER_C2H2_2"/>
    <property type="match status" value="3"/>
</dbReference>
<feature type="domain" description="C2H2-type" evidence="9">
    <location>
        <begin position="196"/>
        <end position="225"/>
    </location>
</feature>
<dbReference type="SMART" id="SM00355">
    <property type="entry name" value="ZnF_C2H2"/>
    <property type="match status" value="3"/>
</dbReference>
<dbReference type="PANTHER" id="PTHR23235">
    <property type="entry name" value="KRUEPPEL-LIKE TRANSCRIPTION FACTOR"/>
    <property type="match status" value="1"/>
</dbReference>
<keyword evidence="2" id="KW-0677">Repeat</keyword>
<dbReference type="STRING" id="101127.A0A1X2GT39"/>
<evidence type="ECO:0000256" key="6">
    <source>
        <dbReference type="ARBA" id="ARBA00023163"/>
    </source>
</evidence>
<evidence type="ECO:0000256" key="8">
    <source>
        <dbReference type="SAM" id="MobiDB-lite"/>
    </source>
</evidence>
<keyword evidence="3 7" id="KW-0863">Zinc-finger</keyword>
<dbReference type="AlphaFoldDB" id="A0A1X2GT39"/>
<evidence type="ECO:0000256" key="7">
    <source>
        <dbReference type="PROSITE-ProRule" id="PRU00042"/>
    </source>
</evidence>
<evidence type="ECO:0000256" key="5">
    <source>
        <dbReference type="ARBA" id="ARBA00023015"/>
    </source>
</evidence>
<feature type="domain" description="C2H2-type" evidence="9">
    <location>
        <begin position="226"/>
        <end position="246"/>
    </location>
</feature>
<dbReference type="GO" id="GO:0000981">
    <property type="term" value="F:DNA-binding transcription factor activity, RNA polymerase II-specific"/>
    <property type="evidence" value="ECO:0007669"/>
    <property type="project" value="TreeGrafter"/>
</dbReference>
<dbReference type="InterPro" id="IPR036236">
    <property type="entry name" value="Znf_C2H2_sf"/>
</dbReference>
<dbReference type="PANTHER" id="PTHR23235:SF120">
    <property type="entry name" value="KRUPPEL-LIKE FACTOR 15"/>
    <property type="match status" value="1"/>
</dbReference>
<accession>A0A1X2GT39</accession>
<keyword evidence="5" id="KW-0805">Transcription regulation</keyword>
<dbReference type="PROSITE" id="PS00028">
    <property type="entry name" value="ZINC_FINGER_C2H2_1"/>
    <property type="match status" value="2"/>
</dbReference>
<organism evidence="10 11">
    <name type="scientific">Hesseltinella vesiculosa</name>
    <dbReference type="NCBI Taxonomy" id="101127"/>
    <lineage>
        <taxon>Eukaryota</taxon>
        <taxon>Fungi</taxon>
        <taxon>Fungi incertae sedis</taxon>
        <taxon>Mucoromycota</taxon>
        <taxon>Mucoromycotina</taxon>
        <taxon>Mucoromycetes</taxon>
        <taxon>Mucorales</taxon>
        <taxon>Cunninghamellaceae</taxon>
        <taxon>Hesseltinella</taxon>
    </lineage>
</organism>
<dbReference type="OrthoDB" id="4748970at2759"/>
<evidence type="ECO:0000256" key="4">
    <source>
        <dbReference type="ARBA" id="ARBA00022833"/>
    </source>
</evidence>
<comment type="caution">
    <text evidence="10">The sequence shown here is derived from an EMBL/GenBank/DDBJ whole genome shotgun (WGS) entry which is preliminary data.</text>
</comment>
<evidence type="ECO:0000256" key="2">
    <source>
        <dbReference type="ARBA" id="ARBA00022737"/>
    </source>
</evidence>
<evidence type="ECO:0000313" key="11">
    <source>
        <dbReference type="Proteomes" id="UP000242146"/>
    </source>
</evidence>
<dbReference type="FunFam" id="3.30.160.60:FF:000032">
    <property type="entry name" value="Krueppel-like factor 4"/>
    <property type="match status" value="1"/>
</dbReference>
<keyword evidence="11" id="KW-1185">Reference proteome</keyword>
<sequence>MSLHPPPPASQPMIMPGTTSDYSSLLMPPLDASTSPRPAMMVSNPVSHSLVGSYPAPASSVASYSSALSISSTTSLPLPSTSPIPSAASLGSQTDMQSSFRANSTSPCVSHGYIVTDPLMESSAMTSTFFSSPAAVPKSPSLPFSIHHHKRRSTSPASSISSAPTKTYACHFCDKVFHRAYNLKSHLLSHSKARPYVCRHEDCPWRFSRPHDLRRHEALHSGHRPFACGTCGKRFARKEALQRHARGDAICLRVANMLAHAASISNDVTLAPPQNHPL</sequence>
<reference evidence="10 11" key="1">
    <citation type="submission" date="2016-07" db="EMBL/GenBank/DDBJ databases">
        <title>Pervasive Adenine N6-methylation of Active Genes in Fungi.</title>
        <authorList>
            <consortium name="DOE Joint Genome Institute"/>
            <person name="Mondo S.J."/>
            <person name="Dannebaum R.O."/>
            <person name="Kuo R.C."/>
            <person name="Labutti K."/>
            <person name="Haridas S."/>
            <person name="Kuo A."/>
            <person name="Salamov A."/>
            <person name="Ahrendt S.R."/>
            <person name="Lipzen A."/>
            <person name="Sullivan W."/>
            <person name="Andreopoulos W.B."/>
            <person name="Clum A."/>
            <person name="Lindquist E."/>
            <person name="Daum C."/>
            <person name="Ramamoorthy G.K."/>
            <person name="Gryganskyi A."/>
            <person name="Culley D."/>
            <person name="Magnuson J.K."/>
            <person name="James T.Y."/>
            <person name="O'Malley M.A."/>
            <person name="Stajich J.E."/>
            <person name="Spatafora J.W."/>
            <person name="Visel A."/>
            <person name="Grigoriev I.V."/>
        </authorList>
    </citation>
    <scope>NUCLEOTIDE SEQUENCE [LARGE SCALE GENOMIC DNA]</scope>
    <source>
        <strain evidence="10 11">NRRL 3301</strain>
    </source>
</reference>
<keyword evidence="4" id="KW-0862">Zinc</keyword>
<evidence type="ECO:0000256" key="3">
    <source>
        <dbReference type="ARBA" id="ARBA00022771"/>
    </source>
</evidence>
<proteinExistence type="predicted"/>
<evidence type="ECO:0000313" key="10">
    <source>
        <dbReference type="EMBL" id="ORX60623.1"/>
    </source>
</evidence>
<keyword evidence="6" id="KW-0804">Transcription</keyword>
<evidence type="ECO:0000256" key="1">
    <source>
        <dbReference type="ARBA" id="ARBA00022723"/>
    </source>
</evidence>
<dbReference type="Pfam" id="PF00096">
    <property type="entry name" value="zf-C2H2"/>
    <property type="match status" value="3"/>
</dbReference>
<dbReference type="EMBL" id="MCGT01000004">
    <property type="protein sequence ID" value="ORX60623.1"/>
    <property type="molecule type" value="Genomic_DNA"/>
</dbReference>
<dbReference type="Proteomes" id="UP000242146">
    <property type="component" value="Unassembled WGS sequence"/>
</dbReference>
<protein>
    <recommendedName>
        <fullName evidence="9">C2H2-type domain-containing protein</fullName>
    </recommendedName>
</protein>
<feature type="domain" description="C2H2-type" evidence="9">
    <location>
        <begin position="168"/>
        <end position="195"/>
    </location>
</feature>
<gene>
    <name evidence="10" type="ORF">DM01DRAFT_1163536</name>
</gene>
<dbReference type="GO" id="GO:0008270">
    <property type="term" value="F:zinc ion binding"/>
    <property type="evidence" value="ECO:0007669"/>
    <property type="project" value="UniProtKB-KW"/>
</dbReference>
<feature type="region of interest" description="Disordered" evidence="8">
    <location>
        <begin position="1"/>
        <end position="30"/>
    </location>
</feature>
<dbReference type="Gene3D" id="3.30.160.60">
    <property type="entry name" value="Classic Zinc Finger"/>
    <property type="match status" value="3"/>
</dbReference>
<dbReference type="InterPro" id="IPR013087">
    <property type="entry name" value="Znf_C2H2_type"/>
</dbReference>
<dbReference type="GO" id="GO:0000978">
    <property type="term" value="F:RNA polymerase II cis-regulatory region sequence-specific DNA binding"/>
    <property type="evidence" value="ECO:0007669"/>
    <property type="project" value="TreeGrafter"/>
</dbReference>
<evidence type="ECO:0000259" key="9">
    <source>
        <dbReference type="PROSITE" id="PS50157"/>
    </source>
</evidence>